<keyword evidence="1" id="KW-0732">Signal</keyword>
<name>A0A8S4R3I4_9NEOP</name>
<comment type="caution">
    <text evidence="2">The sequence shown here is derived from an EMBL/GenBank/DDBJ whole genome shotgun (WGS) entry which is preliminary data.</text>
</comment>
<keyword evidence="3" id="KW-1185">Reference proteome</keyword>
<gene>
    <name evidence="2" type="primary">jg17052</name>
    <name evidence="2" type="ORF">PAEG_LOCUS8785</name>
</gene>
<evidence type="ECO:0000256" key="1">
    <source>
        <dbReference type="SAM" id="SignalP"/>
    </source>
</evidence>
<sequence>MGNRITLLVILTISYQSKNVVCIEDETETVNEDLFDLKNLIRDNVNFGYSRLLSDNKFDKQVIKNFGGDSDAVNSYEEITILDDKGELKNFKFKAAKPKIPVKNQNLVKNNDKVTDYSEKIGDQNDISANKQKPKFFDEIGFMRASVLKSVQYRALLPASDVWFFPQSVGCVPVDWGVLI</sequence>
<dbReference type="EMBL" id="CAKXAJ010024711">
    <property type="protein sequence ID" value="CAH2229303.1"/>
    <property type="molecule type" value="Genomic_DNA"/>
</dbReference>
<protein>
    <submittedName>
        <fullName evidence="2">Jg17052 protein</fullName>
    </submittedName>
</protein>
<feature type="signal peptide" evidence="1">
    <location>
        <begin position="1"/>
        <end position="22"/>
    </location>
</feature>
<evidence type="ECO:0000313" key="2">
    <source>
        <dbReference type="EMBL" id="CAH2229303.1"/>
    </source>
</evidence>
<organism evidence="2 3">
    <name type="scientific">Pararge aegeria aegeria</name>
    <dbReference type="NCBI Taxonomy" id="348720"/>
    <lineage>
        <taxon>Eukaryota</taxon>
        <taxon>Metazoa</taxon>
        <taxon>Ecdysozoa</taxon>
        <taxon>Arthropoda</taxon>
        <taxon>Hexapoda</taxon>
        <taxon>Insecta</taxon>
        <taxon>Pterygota</taxon>
        <taxon>Neoptera</taxon>
        <taxon>Endopterygota</taxon>
        <taxon>Lepidoptera</taxon>
        <taxon>Glossata</taxon>
        <taxon>Ditrysia</taxon>
        <taxon>Papilionoidea</taxon>
        <taxon>Nymphalidae</taxon>
        <taxon>Satyrinae</taxon>
        <taxon>Satyrini</taxon>
        <taxon>Parargina</taxon>
        <taxon>Pararge</taxon>
    </lineage>
</organism>
<dbReference type="OrthoDB" id="7472807at2759"/>
<proteinExistence type="predicted"/>
<dbReference type="AlphaFoldDB" id="A0A8S4R3I4"/>
<feature type="chain" id="PRO_5035943112" evidence="1">
    <location>
        <begin position="23"/>
        <end position="180"/>
    </location>
</feature>
<accession>A0A8S4R3I4</accession>
<dbReference type="Proteomes" id="UP000838756">
    <property type="component" value="Unassembled WGS sequence"/>
</dbReference>
<evidence type="ECO:0000313" key="3">
    <source>
        <dbReference type="Proteomes" id="UP000838756"/>
    </source>
</evidence>
<reference evidence="2" key="1">
    <citation type="submission" date="2022-03" db="EMBL/GenBank/DDBJ databases">
        <authorList>
            <person name="Lindestad O."/>
        </authorList>
    </citation>
    <scope>NUCLEOTIDE SEQUENCE</scope>
</reference>